<dbReference type="GeneID" id="19941330"/>
<dbReference type="STRING" id="1156394.T0R8S7"/>
<feature type="transmembrane region" description="Helical" evidence="2">
    <location>
        <begin position="208"/>
        <end position="229"/>
    </location>
</feature>
<evidence type="ECO:0000313" key="3">
    <source>
        <dbReference type="EMBL" id="EQC42885.1"/>
    </source>
</evidence>
<dbReference type="VEuPathDB" id="FungiDB:SDRG_00603"/>
<comment type="similarity">
    <text evidence="1">Belongs to the multi antimicrobial extrusion (MATE) (TC 2.A.66.1) family.</text>
</comment>
<dbReference type="AlphaFoldDB" id="T0R8S7"/>
<evidence type="ECO:0000313" key="4">
    <source>
        <dbReference type="Proteomes" id="UP000030762"/>
    </source>
</evidence>
<sequence>MILSCRPRATSYVLRIRRALSGRLRSMGADEATPLVASEGGWGDLRAEAAAIGGMAWKVSLATFCRLCVTTISTAFLGHLGTKELAAGALAGSFIGALRVLNWAFAVSICTLCGQAYGAKNYELVGTWFQLGLLGLTLLSVPVMVVYFYVGDIMSIVTDDAELLLLADTYARYSALSVWPQAFYVALRQYLQAQEILTPTTVIDTWSVGVVFGANYVLIYGVGSFAGLGFIGSPLAAFVAAVFQPTALFLYAFLYKGYHKRTWGGWSWAVLNPAYVARFASLTGAMFLNLALDEWAYNVVAMVAGALGGINLAANSIVFNIWMLGYGVFAGFSLPIQVRISHALGANQPRNAKRTLLVGFVLGALSSIVTVLGVVLFGRPLIGVFTSDEAVVDVILSILPMFGLAMAFSSFHVFLSAVIEAMSLASTLAVISGVGSWFVLLPASYLFGLTLRGGLAGLWWGSVLGEGAKFVLILLALQRLDWRVIAAQIAAAQESSAAGDDDETALHKAMELDLHSPAAAATPAFV</sequence>
<dbReference type="EMBL" id="JH767132">
    <property type="protein sequence ID" value="EQC42885.1"/>
    <property type="molecule type" value="Genomic_DNA"/>
</dbReference>
<protein>
    <submittedName>
        <fullName evidence="3">Uncharacterized protein</fullName>
    </submittedName>
</protein>
<name>T0R8S7_SAPDV</name>
<gene>
    <name evidence="3" type="ORF">SDRG_00603</name>
</gene>
<dbReference type="RefSeq" id="XP_008604308.1">
    <property type="nucleotide sequence ID" value="XM_008606086.1"/>
</dbReference>
<proteinExistence type="inferred from homology"/>
<dbReference type="eggNOG" id="KOG1347">
    <property type="taxonomic scope" value="Eukaryota"/>
</dbReference>
<dbReference type="InParanoid" id="T0R8S7"/>
<dbReference type="Proteomes" id="UP000030762">
    <property type="component" value="Unassembled WGS sequence"/>
</dbReference>
<dbReference type="GO" id="GO:0042910">
    <property type="term" value="F:xenobiotic transmembrane transporter activity"/>
    <property type="evidence" value="ECO:0007669"/>
    <property type="project" value="InterPro"/>
</dbReference>
<dbReference type="OMA" id="AILMYMV"/>
<feature type="transmembrane region" description="Helical" evidence="2">
    <location>
        <begin position="459"/>
        <end position="477"/>
    </location>
</feature>
<dbReference type="NCBIfam" id="TIGR00797">
    <property type="entry name" value="matE"/>
    <property type="match status" value="1"/>
</dbReference>
<dbReference type="PANTHER" id="PTHR11206">
    <property type="entry name" value="MULTIDRUG RESISTANCE PROTEIN"/>
    <property type="match status" value="1"/>
</dbReference>
<feature type="transmembrane region" description="Helical" evidence="2">
    <location>
        <begin position="100"/>
        <end position="119"/>
    </location>
</feature>
<keyword evidence="2" id="KW-1133">Transmembrane helix</keyword>
<feature type="transmembrane region" description="Helical" evidence="2">
    <location>
        <begin position="275"/>
        <end position="292"/>
    </location>
</feature>
<feature type="transmembrane region" description="Helical" evidence="2">
    <location>
        <begin position="355"/>
        <end position="378"/>
    </location>
</feature>
<keyword evidence="2" id="KW-0812">Transmembrane</keyword>
<dbReference type="InterPro" id="IPR002528">
    <property type="entry name" value="MATE_fam"/>
</dbReference>
<reference evidence="3 4" key="1">
    <citation type="submission" date="2012-04" db="EMBL/GenBank/DDBJ databases">
        <title>The Genome Sequence of Saprolegnia declina VS20.</title>
        <authorList>
            <consortium name="The Broad Institute Genome Sequencing Platform"/>
            <person name="Russ C."/>
            <person name="Nusbaum C."/>
            <person name="Tyler B."/>
            <person name="van West P."/>
            <person name="Dieguez-Uribeondo J."/>
            <person name="de Bruijn I."/>
            <person name="Tripathy S."/>
            <person name="Jiang R."/>
            <person name="Young S.K."/>
            <person name="Zeng Q."/>
            <person name="Gargeya S."/>
            <person name="Fitzgerald M."/>
            <person name="Haas B."/>
            <person name="Abouelleil A."/>
            <person name="Alvarado L."/>
            <person name="Arachchi H.M."/>
            <person name="Berlin A."/>
            <person name="Chapman S.B."/>
            <person name="Goldberg J."/>
            <person name="Griggs A."/>
            <person name="Gujja S."/>
            <person name="Hansen M."/>
            <person name="Howarth C."/>
            <person name="Imamovic A."/>
            <person name="Larimer J."/>
            <person name="McCowen C."/>
            <person name="Montmayeur A."/>
            <person name="Murphy C."/>
            <person name="Neiman D."/>
            <person name="Pearson M."/>
            <person name="Priest M."/>
            <person name="Roberts A."/>
            <person name="Saif S."/>
            <person name="Shea T."/>
            <person name="Sisk P."/>
            <person name="Sykes S."/>
            <person name="Wortman J."/>
            <person name="Nusbaum C."/>
            <person name="Birren B."/>
        </authorList>
    </citation>
    <scope>NUCLEOTIDE SEQUENCE [LARGE SCALE GENOMIC DNA]</scope>
    <source>
        <strain evidence="3 4">VS20</strain>
    </source>
</reference>
<dbReference type="GO" id="GO:0015297">
    <property type="term" value="F:antiporter activity"/>
    <property type="evidence" value="ECO:0007669"/>
    <property type="project" value="InterPro"/>
</dbReference>
<feature type="transmembrane region" description="Helical" evidence="2">
    <location>
        <begin position="390"/>
        <end position="415"/>
    </location>
</feature>
<evidence type="ECO:0000256" key="1">
    <source>
        <dbReference type="ARBA" id="ARBA00010199"/>
    </source>
</evidence>
<accession>T0R8S7</accession>
<dbReference type="OrthoDB" id="2126698at2759"/>
<organism evidence="3 4">
    <name type="scientific">Saprolegnia diclina (strain VS20)</name>
    <dbReference type="NCBI Taxonomy" id="1156394"/>
    <lineage>
        <taxon>Eukaryota</taxon>
        <taxon>Sar</taxon>
        <taxon>Stramenopiles</taxon>
        <taxon>Oomycota</taxon>
        <taxon>Saprolegniomycetes</taxon>
        <taxon>Saprolegniales</taxon>
        <taxon>Saprolegniaceae</taxon>
        <taxon>Saprolegnia</taxon>
    </lineage>
</organism>
<keyword evidence="4" id="KW-1185">Reference proteome</keyword>
<dbReference type="Pfam" id="PF01554">
    <property type="entry name" value="MatE"/>
    <property type="match status" value="2"/>
</dbReference>
<feature type="transmembrane region" description="Helical" evidence="2">
    <location>
        <begin position="235"/>
        <end position="254"/>
    </location>
</feature>
<feature type="transmembrane region" description="Helical" evidence="2">
    <location>
        <begin position="427"/>
        <end position="447"/>
    </location>
</feature>
<keyword evidence="2" id="KW-0472">Membrane</keyword>
<evidence type="ECO:0000256" key="2">
    <source>
        <dbReference type="SAM" id="Phobius"/>
    </source>
</evidence>
<feature type="transmembrane region" description="Helical" evidence="2">
    <location>
        <begin position="131"/>
        <end position="150"/>
    </location>
</feature>
<dbReference type="GO" id="GO:0016020">
    <property type="term" value="C:membrane"/>
    <property type="evidence" value="ECO:0007669"/>
    <property type="project" value="InterPro"/>
</dbReference>